<gene>
    <name evidence="1" type="ORF">BANT10_03263</name>
</gene>
<evidence type="ECO:0000313" key="1">
    <source>
        <dbReference type="EMBL" id="SMY01291.1"/>
    </source>
</evidence>
<reference evidence="2" key="1">
    <citation type="submission" date="2017-03" db="EMBL/GenBank/DDBJ databases">
        <authorList>
            <person name="Monnet C."/>
        </authorList>
    </citation>
    <scope>NUCLEOTIDE SEQUENCE [LARGE SCALE GENOMIC DNA]</scope>
    <source>
        <strain evidence="2">P10</strain>
    </source>
</reference>
<proteinExistence type="predicted"/>
<keyword evidence="2" id="KW-1185">Reference proteome</keyword>
<organism evidence="1 2">
    <name type="scientific">Brevibacterium antiquum</name>
    <dbReference type="NCBI Taxonomy" id="234835"/>
    <lineage>
        <taxon>Bacteria</taxon>
        <taxon>Bacillati</taxon>
        <taxon>Actinomycetota</taxon>
        <taxon>Actinomycetes</taxon>
        <taxon>Micrococcales</taxon>
        <taxon>Brevibacteriaceae</taxon>
        <taxon>Brevibacterium</taxon>
    </lineage>
</organism>
<name>A0A2H1KNL6_9MICO</name>
<sequence length="83" mass="8879">MHCRMWSKRHAISFATTSCVAGRGIGSFVEASPDHVTMDGEDLESGIRCIRDSHQAECAASEEWAAVRAAGVASGRFRVLLAG</sequence>
<accession>A0A2H1KNL6</accession>
<dbReference type="EMBL" id="FXZE01000023">
    <property type="protein sequence ID" value="SMY01291.1"/>
    <property type="molecule type" value="Genomic_DNA"/>
</dbReference>
<protein>
    <submittedName>
        <fullName evidence="1">Uncharacterized protein</fullName>
    </submittedName>
</protein>
<evidence type="ECO:0000313" key="2">
    <source>
        <dbReference type="Proteomes" id="UP000234342"/>
    </source>
</evidence>
<dbReference type="Proteomes" id="UP000234342">
    <property type="component" value="Unassembled WGS sequence"/>
</dbReference>
<dbReference type="AlphaFoldDB" id="A0A2H1KNL6"/>